<name>A0A919SE95_9ACTN</name>
<organism evidence="2 3">
    <name type="scientific">Actinoplanes auranticolor</name>
    <dbReference type="NCBI Taxonomy" id="47988"/>
    <lineage>
        <taxon>Bacteria</taxon>
        <taxon>Bacillati</taxon>
        <taxon>Actinomycetota</taxon>
        <taxon>Actinomycetes</taxon>
        <taxon>Micromonosporales</taxon>
        <taxon>Micromonosporaceae</taxon>
        <taxon>Actinoplanes</taxon>
    </lineage>
</organism>
<accession>A0A919SE95</accession>
<evidence type="ECO:0000313" key="2">
    <source>
        <dbReference type="EMBL" id="GIM71055.1"/>
    </source>
</evidence>
<dbReference type="Proteomes" id="UP000681340">
    <property type="component" value="Unassembled WGS sequence"/>
</dbReference>
<comment type="caution">
    <text evidence="2">The sequence shown here is derived from an EMBL/GenBank/DDBJ whole genome shotgun (WGS) entry which is preliminary data.</text>
</comment>
<sequence>MSRHEARLSRRYGPVVAQAYPYCFRRVTEPDSCLTEPKTIDDPTAGDPSPGAEMPQPYARD</sequence>
<dbReference type="AlphaFoldDB" id="A0A919SE95"/>
<evidence type="ECO:0000256" key="1">
    <source>
        <dbReference type="SAM" id="MobiDB-lite"/>
    </source>
</evidence>
<proteinExistence type="predicted"/>
<feature type="region of interest" description="Disordered" evidence="1">
    <location>
        <begin position="31"/>
        <end position="61"/>
    </location>
</feature>
<keyword evidence="3" id="KW-1185">Reference proteome</keyword>
<gene>
    <name evidence="2" type="ORF">Aau02nite_43950</name>
</gene>
<protein>
    <submittedName>
        <fullName evidence="2">Uncharacterized protein</fullName>
    </submittedName>
</protein>
<dbReference type="EMBL" id="BOQL01000034">
    <property type="protein sequence ID" value="GIM71055.1"/>
    <property type="molecule type" value="Genomic_DNA"/>
</dbReference>
<reference evidence="2" key="1">
    <citation type="submission" date="2021-03" db="EMBL/GenBank/DDBJ databases">
        <title>Whole genome shotgun sequence of Actinoplanes auranticolor NBRC 12245.</title>
        <authorList>
            <person name="Komaki H."/>
            <person name="Tamura T."/>
        </authorList>
    </citation>
    <scope>NUCLEOTIDE SEQUENCE</scope>
    <source>
        <strain evidence="2">NBRC 12245</strain>
    </source>
</reference>
<evidence type="ECO:0000313" key="3">
    <source>
        <dbReference type="Proteomes" id="UP000681340"/>
    </source>
</evidence>